<sequence>MNTINQLFDRSGLVFTLITENLPEQTFAVVDFSLTESLSSPFRLEATLTCKTPEIDFADVLDRDASFAVHRNGQVERQVTGMITHFSLLSTGRHSSHYHITLQPPLWRASLRVNSRVFQNQSVVDIVESLLRENGVRNIFFALGYKHPPREFCVQYDESDLAFIQRLLADEGIFYYFTFDQEQHEQRIVFHDSCLSLNQVINVPYRPESDATGGTTCIHQFSWSERVGIANITTKDRTFKNPRWNREFWYEGRNLDNQRILNSYHYYDFPSRFKDDGLGQRASQYRLEYLRRDTQLGSGQGDCFAMWPGQLFNLTDHPRETFNDQWQLIQVTHSGRQPQADETQSGDGGTWLSNQFTFTTRKNSYRPSPYPKPKMEGPHIATVVGPEGEEIFCDEHGRVRIQFDWDRYGDFNDRSSCWVRVSQAWAGQLMGMIAIPRIGHEVLVDFIHGDPDQPIIVGRAYHANNIPPNRLPMAKTQMSIRSKTHKGEGFNELRFEDEKDREEVFIHAQKNLAIQVRNSRGERINYDRTTSIGHDDELVIANNRKVTVEGQQDHKTTGNYIEQIDGDRSLQLKGDLAEKIQGVVSVDAQGDLTLQSGSKITLSVGGNFVVIHAGGIDIKGAAINLNSGGSPGDLLAPANPAILLAAASEGSMFVAHCPMKDKEKQE</sequence>
<feature type="domain" description="Gp5/Type VI secretion system Vgr C-terminal trimerisation" evidence="3">
    <location>
        <begin position="479"/>
        <end position="582"/>
    </location>
</feature>
<dbReference type="PANTHER" id="PTHR32305">
    <property type="match status" value="1"/>
</dbReference>
<evidence type="ECO:0000259" key="2">
    <source>
        <dbReference type="Pfam" id="PF04717"/>
    </source>
</evidence>
<dbReference type="InterPro" id="IPR050708">
    <property type="entry name" value="T6SS_VgrG/RHS"/>
</dbReference>
<evidence type="ECO:0000313" key="5">
    <source>
        <dbReference type="Proteomes" id="UP001271890"/>
    </source>
</evidence>
<dbReference type="Gene3D" id="4.10.220.110">
    <property type="match status" value="1"/>
</dbReference>
<dbReference type="InterPro" id="IPR037026">
    <property type="entry name" value="Vgr_OB-fold_dom_sf"/>
</dbReference>
<dbReference type="Pfam" id="PF04717">
    <property type="entry name" value="Phage_base_V"/>
    <property type="match status" value="1"/>
</dbReference>
<evidence type="ECO:0000313" key="4">
    <source>
        <dbReference type="EMBL" id="MDX7989277.1"/>
    </source>
</evidence>
<keyword evidence="5" id="KW-1185">Reference proteome</keyword>
<evidence type="ECO:0000256" key="1">
    <source>
        <dbReference type="ARBA" id="ARBA00005558"/>
    </source>
</evidence>
<reference evidence="5" key="1">
    <citation type="journal article" date="2024" name="Toxins">
        <title>Genome Sequence Analysis of Native Xenorhabdus Strains Isolated from Entomopathogenic Nematodes in Argentina.</title>
        <authorList>
            <person name="Palma L."/>
            <person name="Frizzo L."/>
            <person name="Kaiser S."/>
            <person name="Berry C."/>
            <person name="Caballero P."/>
            <person name="Bode H.B."/>
            <person name="Del Valle E.E."/>
        </authorList>
    </citation>
    <scope>NUCLEOTIDE SEQUENCE [LARGE SCALE GENOMIC DNA]</scope>
    <source>
        <strain evidence="5">12</strain>
    </source>
</reference>
<dbReference type="NCBIfam" id="TIGR03361">
    <property type="entry name" value="VI_Rhs_Vgr"/>
    <property type="match status" value="1"/>
</dbReference>
<evidence type="ECO:0000259" key="3">
    <source>
        <dbReference type="Pfam" id="PF22178"/>
    </source>
</evidence>
<protein>
    <submittedName>
        <fullName evidence="4">Type VI secretion system tip protein VgrG</fullName>
    </submittedName>
</protein>
<comment type="similarity">
    <text evidence="1">Belongs to the VgrG protein family.</text>
</comment>
<dbReference type="Gene3D" id="2.40.50.230">
    <property type="entry name" value="Gp5 N-terminal domain"/>
    <property type="match status" value="1"/>
</dbReference>
<comment type="caution">
    <text evidence="4">The sequence shown here is derived from an EMBL/GenBank/DDBJ whole genome shotgun (WGS) entry which is preliminary data.</text>
</comment>
<dbReference type="InterPro" id="IPR006531">
    <property type="entry name" value="Gp5/Vgr_OB"/>
</dbReference>
<name>A0ABU4SER2_9GAMM</name>
<dbReference type="InterPro" id="IPR054030">
    <property type="entry name" value="Gp5_Vgr_C"/>
</dbReference>
<feature type="domain" description="Gp5/Type VI secretion system Vgr protein OB-fold" evidence="2">
    <location>
        <begin position="395"/>
        <end position="461"/>
    </location>
</feature>
<proteinExistence type="inferred from homology"/>
<dbReference type="Proteomes" id="UP001271890">
    <property type="component" value="Unassembled WGS sequence"/>
</dbReference>
<dbReference type="PANTHER" id="PTHR32305:SF11">
    <property type="entry name" value="TYPE VI SECRETION SYSTEM SPIKE PROTEIN VGRG3"/>
    <property type="match status" value="1"/>
</dbReference>
<dbReference type="Pfam" id="PF22178">
    <property type="entry name" value="Gp5_trimer_C"/>
    <property type="match status" value="1"/>
</dbReference>
<organism evidence="4 5">
    <name type="scientific">Xenorhabdus santafensis</name>
    <dbReference type="NCBI Taxonomy" id="2582833"/>
    <lineage>
        <taxon>Bacteria</taxon>
        <taxon>Pseudomonadati</taxon>
        <taxon>Pseudomonadota</taxon>
        <taxon>Gammaproteobacteria</taxon>
        <taxon>Enterobacterales</taxon>
        <taxon>Morganellaceae</taxon>
        <taxon>Xenorhabdus</taxon>
    </lineage>
</organism>
<dbReference type="Gene3D" id="3.55.50.10">
    <property type="entry name" value="Baseplate protein-like domains"/>
    <property type="match status" value="1"/>
</dbReference>
<dbReference type="Gene3D" id="2.30.110.50">
    <property type="match status" value="1"/>
</dbReference>
<dbReference type="SUPFAM" id="SSF69279">
    <property type="entry name" value="Phage tail proteins"/>
    <property type="match status" value="2"/>
</dbReference>
<dbReference type="SUPFAM" id="SSF69255">
    <property type="entry name" value="gp5 N-terminal domain-like"/>
    <property type="match status" value="1"/>
</dbReference>
<dbReference type="SUPFAM" id="SSF69349">
    <property type="entry name" value="Phage fibre proteins"/>
    <property type="match status" value="1"/>
</dbReference>
<gene>
    <name evidence="4" type="primary">tssI</name>
    <name evidence="4" type="ORF">FE392_18545</name>
</gene>
<dbReference type="InterPro" id="IPR006533">
    <property type="entry name" value="T6SS_Vgr_RhsGE"/>
</dbReference>
<dbReference type="InterPro" id="IPR017847">
    <property type="entry name" value="T6SS_RhsGE_Vgr_subset"/>
</dbReference>
<dbReference type="NCBIfam" id="TIGR01646">
    <property type="entry name" value="vgr_GE"/>
    <property type="match status" value="1"/>
</dbReference>
<accession>A0ABU4SER2</accession>
<dbReference type="EMBL" id="VCDN01000116">
    <property type="protein sequence ID" value="MDX7989277.1"/>
    <property type="molecule type" value="Genomic_DNA"/>
</dbReference>
<dbReference type="Pfam" id="PF05954">
    <property type="entry name" value="Phage_GPD"/>
    <property type="match status" value="1"/>
</dbReference>